<dbReference type="Proteomes" id="UP001321748">
    <property type="component" value="Chromosome"/>
</dbReference>
<gene>
    <name evidence="3" type="ORF">KIMH_00770</name>
</gene>
<sequence length="745" mass="79611">MHEHSQQLWQKSRAKVVGLLSLVLATIMVLAVLPAAHADTITYTYDTVDQFIAGTSATQNGKLTVTKLLTKQGGVKATGADKDKNSAPSGEPGVGVPFQLTRVEPKPGVTAGGMKPNEEATTFNRVSPVYRGTTDATGTIKNGTGTGIGFWQNVTAGGAAVPNFPKDNGAGVAYYYLLEELTTGNPYLGHDNSETDINYSIAEKSIFDIPYRATNTKTTKDGAGNVVGTPTTEDGFVYNLHVYPKNVLESKLSKKVVKVTNFDGSVTRPGKVAQIGDKITWEITQKLYDGNLGSSLNGDGKLDLGEIRGAAANVDVLKIADRQPMAQDGQTGVKVKLNWTDNGQPASQDLDDRASNPAGSYTVDTLEGNLGRNTYGSATGDLLPASGDTADTNHDFTSWGKVYTFRNYSIAESIGTLAGRYQPGHTYTDIFLTITYNTQLLDQSTTGVKSAHVNSGEADPAGYLTNTVASDNIDNYSKAPVRFNVALPTPGFQFAKSNKVDGNTTLAGVSGAVFRITKTGTKNQFLCDDGQYHVDSDIKPSGTGGVHALEARSNKDGVVTFIGLPIIDSSTNAVYANTAQNIDKLQFGILEYTRPVYDNPNYDPGQPVDPVNNPEKLTYEGPSDSFETISFISYAGKTRSELEAAGQGIAGDVSGLNFKDYKTPNIPTNGTNPFKNAKGEEIRLALVNWRKDQKDPAIVGALPLTGGRGIMWMLVAGVSIMFAGLVYTYRSNSRNEYSRPAHAAK</sequence>
<reference evidence="3 4" key="1">
    <citation type="journal article" date="2023" name="Microbiol. Spectr.">
        <title>Symbiosis of Carpenter Bees with Uncharacterized Lactic Acid Bacteria Showing NAD Auxotrophy.</title>
        <authorList>
            <person name="Kawasaki S."/>
            <person name="Ozawa K."/>
            <person name="Mori T."/>
            <person name="Yamamoto A."/>
            <person name="Ito M."/>
            <person name="Ohkuma M."/>
            <person name="Sakamoto M."/>
            <person name="Matsutani M."/>
        </authorList>
    </citation>
    <scope>NUCLEOTIDE SEQUENCE [LARGE SCALE GENOMIC DNA]</scope>
    <source>
        <strain evidence="3 4">KimH</strain>
    </source>
</reference>
<evidence type="ECO:0000313" key="4">
    <source>
        <dbReference type="Proteomes" id="UP001321748"/>
    </source>
</evidence>
<name>A0ABM8BAV8_9BIFI</name>
<dbReference type="Gene3D" id="2.60.40.10">
    <property type="entry name" value="Immunoglobulins"/>
    <property type="match status" value="1"/>
</dbReference>
<dbReference type="InterPro" id="IPR013783">
    <property type="entry name" value="Ig-like_fold"/>
</dbReference>
<accession>A0ABM8BAV8</accession>
<evidence type="ECO:0000313" key="3">
    <source>
        <dbReference type="EMBL" id="BDR53966.1"/>
    </source>
</evidence>
<keyword evidence="2" id="KW-0812">Transmembrane</keyword>
<dbReference type="EMBL" id="AP026800">
    <property type="protein sequence ID" value="BDR53966.1"/>
    <property type="molecule type" value="Genomic_DNA"/>
</dbReference>
<evidence type="ECO:0000256" key="1">
    <source>
        <dbReference type="SAM" id="MobiDB-lite"/>
    </source>
</evidence>
<feature type="transmembrane region" description="Helical" evidence="2">
    <location>
        <begin position="710"/>
        <end position="729"/>
    </location>
</feature>
<dbReference type="RefSeq" id="WP_317643001.1">
    <property type="nucleotide sequence ID" value="NZ_AP026800.1"/>
</dbReference>
<keyword evidence="4" id="KW-1185">Reference proteome</keyword>
<feature type="region of interest" description="Disordered" evidence="1">
    <location>
        <begin position="337"/>
        <end position="366"/>
    </location>
</feature>
<proteinExistence type="predicted"/>
<organism evidence="3 4">
    <name type="scientific">Bombiscardovia apis</name>
    <dbReference type="NCBI Taxonomy" id="2932182"/>
    <lineage>
        <taxon>Bacteria</taxon>
        <taxon>Bacillati</taxon>
        <taxon>Actinomycetota</taxon>
        <taxon>Actinomycetes</taxon>
        <taxon>Bifidobacteriales</taxon>
        <taxon>Bifidobacteriaceae</taxon>
        <taxon>Bombiscardovia</taxon>
    </lineage>
</organism>
<feature type="region of interest" description="Disordered" evidence="1">
    <location>
        <begin position="74"/>
        <end position="99"/>
    </location>
</feature>
<evidence type="ECO:0000256" key="2">
    <source>
        <dbReference type="SAM" id="Phobius"/>
    </source>
</evidence>
<keyword evidence="2" id="KW-0472">Membrane</keyword>
<keyword evidence="2" id="KW-1133">Transmembrane helix</keyword>
<protein>
    <submittedName>
        <fullName evidence="3">Uncharacterized protein</fullName>
    </submittedName>
</protein>